<accession>A0ABR6L1N3</accession>
<dbReference type="InterPro" id="IPR002125">
    <property type="entry name" value="CMP_dCMP_dom"/>
</dbReference>
<evidence type="ECO:0000256" key="2">
    <source>
        <dbReference type="ARBA" id="ARBA00022723"/>
    </source>
</evidence>
<keyword evidence="4" id="KW-0862">Zinc</keyword>
<protein>
    <submittedName>
        <fullName evidence="6">Deoxycytidylate deaminase</fullName>
    </submittedName>
</protein>
<dbReference type="Gene3D" id="3.40.140.10">
    <property type="entry name" value="Cytidine Deaminase, domain 2"/>
    <property type="match status" value="1"/>
</dbReference>
<organism evidence="6 7">
    <name type="scientific">Aminobacter niigataensis</name>
    <dbReference type="NCBI Taxonomy" id="83265"/>
    <lineage>
        <taxon>Bacteria</taxon>
        <taxon>Pseudomonadati</taxon>
        <taxon>Pseudomonadota</taxon>
        <taxon>Alphaproteobacteria</taxon>
        <taxon>Hyphomicrobiales</taxon>
        <taxon>Phyllobacteriaceae</taxon>
        <taxon>Aminobacter</taxon>
    </lineage>
</organism>
<keyword evidence="2" id="KW-0479">Metal-binding</keyword>
<dbReference type="RefSeq" id="WP_183262617.1">
    <property type="nucleotide sequence ID" value="NZ_BAAAVZ010000002.1"/>
</dbReference>
<reference evidence="6 7" key="1">
    <citation type="submission" date="2020-08" db="EMBL/GenBank/DDBJ databases">
        <title>Genomic Encyclopedia of Type Strains, Phase IV (KMG-IV): sequencing the most valuable type-strain genomes for metagenomic binning, comparative biology and taxonomic classification.</title>
        <authorList>
            <person name="Goeker M."/>
        </authorList>
    </citation>
    <scope>NUCLEOTIDE SEQUENCE [LARGE SCALE GENOMIC DNA]</scope>
    <source>
        <strain evidence="6 7">DSM 7050</strain>
    </source>
</reference>
<evidence type="ECO:0000256" key="3">
    <source>
        <dbReference type="ARBA" id="ARBA00022801"/>
    </source>
</evidence>
<comment type="similarity">
    <text evidence="1">Belongs to the cytidine and deoxycytidylate deaminase family.</text>
</comment>
<keyword evidence="7" id="KW-1185">Reference proteome</keyword>
<dbReference type="Proteomes" id="UP000539538">
    <property type="component" value="Unassembled WGS sequence"/>
</dbReference>
<dbReference type="Pfam" id="PF00383">
    <property type="entry name" value="dCMP_cyt_deam_1"/>
    <property type="match status" value="1"/>
</dbReference>
<keyword evidence="3" id="KW-0378">Hydrolase</keyword>
<name>A0ABR6L1N3_9HYPH</name>
<dbReference type="InterPro" id="IPR016193">
    <property type="entry name" value="Cytidine_deaminase-like"/>
</dbReference>
<dbReference type="PANTHER" id="PTHR11086">
    <property type="entry name" value="DEOXYCYTIDYLATE DEAMINASE-RELATED"/>
    <property type="match status" value="1"/>
</dbReference>
<feature type="domain" description="CMP/dCMP-type deaminase" evidence="5">
    <location>
        <begin position="1"/>
        <end position="125"/>
    </location>
</feature>
<evidence type="ECO:0000259" key="5">
    <source>
        <dbReference type="PROSITE" id="PS51747"/>
    </source>
</evidence>
<dbReference type="SUPFAM" id="SSF53927">
    <property type="entry name" value="Cytidine deaminase-like"/>
    <property type="match status" value="1"/>
</dbReference>
<dbReference type="PROSITE" id="PS51747">
    <property type="entry name" value="CYT_DCMP_DEAMINASES_2"/>
    <property type="match status" value="1"/>
</dbReference>
<proteinExistence type="inferred from homology"/>
<gene>
    <name evidence="6" type="ORF">GGQ99_002303</name>
</gene>
<sequence>MMHRAVTAGARSPIASRQVGAVIADSRGLVISEACNEPVVSVRLPEKFDLNSDDSKNFWVEHAERSAIYAAIKKGNGLQGCTIYTTLFPCASCMRAIIQCEMAVLVAPLPDYSLEKWSQEFRHSKMIQENSTLVFRPFIAEEVLPVSALG</sequence>
<dbReference type="PANTHER" id="PTHR11086:SF18">
    <property type="entry name" value="DEOXYCYTIDYLATE DEAMINASE"/>
    <property type="match status" value="1"/>
</dbReference>
<dbReference type="PROSITE" id="PS00903">
    <property type="entry name" value="CYT_DCMP_DEAMINASES_1"/>
    <property type="match status" value="1"/>
</dbReference>
<evidence type="ECO:0000256" key="1">
    <source>
        <dbReference type="ARBA" id="ARBA00006576"/>
    </source>
</evidence>
<comment type="caution">
    <text evidence="6">The sequence shown here is derived from an EMBL/GenBank/DDBJ whole genome shotgun (WGS) entry which is preliminary data.</text>
</comment>
<dbReference type="InterPro" id="IPR016192">
    <property type="entry name" value="APOBEC/CMP_deaminase_Zn-bd"/>
</dbReference>
<evidence type="ECO:0000313" key="6">
    <source>
        <dbReference type="EMBL" id="MBB4650548.1"/>
    </source>
</evidence>
<dbReference type="EMBL" id="JACHOT010000002">
    <property type="protein sequence ID" value="MBB4650548.1"/>
    <property type="molecule type" value="Genomic_DNA"/>
</dbReference>
<dbReference type="InterPro" id="IPR015517">
    <property type="entry name" value="dCMP_deaminase-rel"/>
</dbReference>
<evidence type="ECO:0000313" key="7">
    <source>
        <dbReference type="Proteomes" id="UP000539538"/>
    </source>
</evidence>
<evidence type="ECO:0000256" key="4">
    <source>
        <dbReference type="ARBA" id="ARBA00022833"/>
    </source>
</evidence>